<dbReference type="SUPFAM" id="SSF52540">
    <property type="entry name" value="P-loop containing nucleoside triphosphate hydrolases"/>
    <property type="match status" value="1"/>
</dbReference>
<dbReference type="Gene3D" id="3.40.50.300">
    <property type="entry name" value="P-loop containing nucleotide triphosphate hydrolases"/>
    <property type="match status" value="1"/>
</dbReference>
<dbReference type="KEGG" id="nmes:H9L09_03820"/>
<protein>
    <submittedName>
        <fullName evidence="3">DUF3578 domain-containing protein</fullName>
    </submittedName>
</protein>
<proteinExistence type="predicted"/>
<evidence type="ECO:0000256" key="1">
    <source>
        <dbReference type="SAM" id="MobiDB-lite"/>
    </source>
</evidence>
<dbReference type="PANTHER" id="PTHR37291">
    <property type="entry name" value="5-METHYLCYTOSINE-SPECIFIC RESTRICTION ENZYME B"/>
    <property type="match status" value="1"/>
</dbReference>
<dbReference type="InterPro" id="IPR003593">
    <property type="entry name" value="AAA+_ATPase"/>
</dbReference>
<keyword evidence="4" id="KW-1185">Reference proteome</keyword>
<name>A0A7G9RD90_9ACTN</name>
<feature type="region of interest" description="Disordered" evidence="1">
    <location>
        <begin position="479"/>
        <end position="499"/>
    </location>
</feature>
<dbReference type="SMART" id="SM00382">
    <property type="entry name" value="AAA"/>
    <property type="match status" value="1"/>
</dbReference>
<dbReference type="InterPro" id="IPR052934">
    <property type="entry name" value="Methyl-DNA_Rec/Restrict_Enz"/>
</dbReference>
<dbReference type="InterPro" id="IPR021961">
    <property type="entry name" value="McrB_DNA-bd"/>
</dbReference>
<dbReference type="InterPro" id="IPR011704">
    <property type="entry name" value="ATPase_dyneun-rel_AAA"/>
</dbReference>
<evidence type="ECO:0000313" key="3">
    <source>
        <dbReference type="EMBL" id="QNN53565.1"/>
    </source>
</evidence>
<feature type="domain" description="AAA+ ATPase" evidence="2">
    <location>
        <begin position="527"/>
        <end position="688"/>
    </location>
</feature>
<dbReference type="CDD" id="cd00009">
    <property type="entry name" value="AAA"/>
    <property type="match status" value="1"/>
</dbReference>
<dbReference type="PANTHER" id="PTHR37291:SF1">
    <property type="entry name" value="TYPE IV METHYL-DIRECTED RESTRICTION ENZYME ECOKMCRB SUBUNIT"/>
    <property type="match status" value="1"/>
</dbReference>
<dbReference type="InterPro" id="IPR027417">
    <property type="entry name" value="P-loop_NTPase"/>
</dbReference>
<dbReference type="EMBL" id="CP060713">
    <property type="protein sequence ID" value="QNN53565.1"/>
    <property type="molecule type" value="Genomic_DNA"/>
</dbReference>
<gene>
    <name evidence="3" type="ORF">H9L09_03820</name>
</gene>
<sequence>MSDPLEGFTEPRPLTRSELGGIPDEQGVHVVHDQSGEPLYVGYSSRTRERMRQHLAGDRQASVLHQKMGQQLDEELGHPATAADIERALGACSFQFRLSDQPKALKARLMSSLNPRFNDVAPVPEAAEHGANRELGDLLETVLSELRKDQPDSAVAATYRHAVVEALPRVLRGLVPSSHTVEGSTGYGSRADVPWVTVYGDSDNNSARGGVYVVYLFAADGSAVYLTLAQGVSNVKGGNVVLKKRAADIRDAITSRGQWLEKIDLRSRAMRPLRYEASAAYAIRYERNSVPALNVLTSDLDDMLEALGEVQAAGLADLPAVEPVHLVMKWNKDIRSDTITQHKQIADTHGSVWWGKFGTAGTNAVRAARLELIREQLSTGVETMCFLYRNGELWRTRLLAITPHEDDVDTALMPDYYAPAECILFLKLTQFEEIHPPTWALSNLVLATDPDPSRTQGALGNQTSPVFVYLRGASFMTEKQPTGPESLAQETDSSETPSIPALDMDWLVEQTLCEREWLEELVATLQRRPQVVLAGPPGTSKTWIAEALARYLTQDEPLARGLVQFHASYGYEEFIEGLRPEPAGSGGIRFARVDGVVLRMASQIKEDDDQKHVLVIDEMNRANLPRVFGELMYLLEYRDKPVDLLYTQDFSLPKSLIFIGTMNTADRSIRSIDLALRRRFEVFECPPSRKILQSFYETAQCEVPDLLAGFDKLNLRLTELLDRHHTVGHSFFMADPFTPHLLNAVWTRQLQPLFEEYFFDDPSVAASLKMEEFWPNVTSTSDAD</sequence>
<organism evidence="3 4">
    <name type="scientific">Nocardioides mesophilus</name>
    <dbReference type="NCBI Taxonomy" id="433659"/>
    <lineage>
        <taxon>Bacteria</taxon>
        <taxon>Bacillati</taxon>
        <taxon>Actinomycetota</taxon>
        <taxon>Actinomycetes</taxon>
        <taxon>Propionibacteriales</taxon>
        <taxon>Nocardioidaceae</taxon>
        <taxon>Nocardioides</taxon>
    </lineage>
</organism>
<dbReference type="AlphaFoldDB" id="A0A7G9RD90"/>
<evidence type="ECO:0000313" key="4">
    <source>
        <dbReference type="Proteomes" id="UP000515947"/>
    </source>
</evidence>
<dbReference type="Gene3D" id="3.30.920.90">
    <property type="match status" value="1"/>
</dbReference>
<evidence type="ECO:0000259" key="2">
    <source>
        <dbReference type="SMART" id="SM00382"/>
    </source>
</evidence>
<dbReference type="RefSeq" id="WP_187579407.1">
    <property type="nucleotide sequence ID" value="NZ_CP060713.1"/>
</dbReference>
<dbReference type="Proteomes" id="UP000515947">
    <property type="component" value="Chromosome"/>
</dbReference>
<dbReference type="InterPro" id="IPR035901">
    <property type="entry name" value="GIY-YIG_endonuc_sf"/>
</dbReference>
<dbReference type="Gene3D" id="3.40.1440.10">
    <property type="entry name" value="GIY-YIG endonuclease"/>
    <property type="match status" value="1"/>
</dbReference>
<dbReference type="REBASE" id="443297">
    <property type="entry name" value="Nme15243McrBCP"/>
</dbReference>
<dbReference type="GO" id="GO:0016887">
    <property type="term" value="F:ATP hydrolysis activity"/>
    <property type="evidence" value="ECO:0007669"/>
    <property type="project" value="InterPro"/>
</dbReference>
<dbReference type="Pfam" id="PF07728">
    <property type="entry name" value="AAA_5"/>
    <property type="match status" value="1"/>
</dbReference>
<feature type="region of interest" description="Disordered" evidence="1">
    <location>
        <begin position="1"/>
        <end position="22"/>
    </location>
</feature>
<feature type="compositionally biased region" description="Polar residues" evidence="1">
    <location>
        <begin position="488"/>
        <end position="497"/>
    </location>
</feature>
<dbReference type="Pfam" id="PF12102">
    <property type="entry name" value="MrcB_N"/>
    <property type="match status" value="1"/>
</dbReference>
<dbReference type="GO" id="GO:0005524">
    <property type="term" value="F:ATP binding"/>
    <property type="evidence" value="ECO:0007669"/>
    <property type="project" value="InterPro"/>
</dbReference>
<reference evidence="3 4" key="1">
    <citation type="submission" date="2020-08" db="EMBL/GenBank/DDBJ databases">
        <title>Genome sequence of Nocardioides mesophilus KACC 16243T.</title>
        <authorList>
            <person name="Hyun D.-W."/>
            <person name="Bae J.-W."/>
        </authorList>
    </citation>
    <scope>NUCLEOTIDE SEQUENCE [LARGE SCALE GENOMIC DNA]</scope>
    <source>
        <strain evidence="3 4">KACC 16243</strain>
    </source>
</reference>
<accession>A0A7G9RD90</accession>